<evidence type="ECO:0000256" key="13">
    <source>
        <dbReference type="SAM" id="Phobius"/>
    </source>
</evidence>
<keyword evidence="12 13" id="KW-0472">Membrane</keyword>
<evidence type="ECO:0000256" key="8">
    <source>
        <dbReference type="ARBA" id="ARBA00022801"/>
    </source>
</evidence>
<sequence length="206" mass="23212">MNNYDFGTFILTAIAIVLSLTVHEYSHALISTAQGDETPKYYNRLTINPFSHVDLLGLLSLFLFKFGWAKPVPINPSNYKNQRLGTILTSLAGPVSNLLLSFLAAIIYFKFQPESYAVIYFLKDLILINVGFAVFNMLPFPPLDGSKIFAELFRGKIADLIYSIEGKGIFILFLLLMFPPFENFIARLIEFVFNGVIVIAIQLVSR</sequence>
<comment type="caution">
    <text evidence="15">The sequence shown here is derived from an EMBL/GenBank/DDBJ whole genome shotgun (WGS) entry which is preliminary data.</text>
</comment>
<evidence type="ECO:0000256" key="9">
    <source>
        <dbReference type="ARBA" id="ARBA00022833"/>
    </source>
</evidence>
<dbReference type="GO" id="GO:0046872">
    <property type="term" value="F:metal ion binding"/>
    <property type="evidence" value="ECO:0007669"/>
    <property type="project" value="UniProtKB-KW"/>
</dbReference>
<dbReference type="eggNOG" id="COG1994">
    <property type="taxonomic scope" value="Bacteria"/>
</dbReference>
<dbReference type="Pfam" id="PF02163">
    <property type="entry name" value="Peptidase_M50"/>
    <property type="match status" value="1"/>
</dbReference>
<keyword evidence="11 15" id="KW-0482">Metalloprotease</keyword>
<evidence type="ECO:0000256" key="12">
    <source>
        <dbReference type="ARBA" id="ARBA00023136"/>
    </source>
</evidence>
<keyword evidence="7" id="KW-0479">Metal-binding</keyword>
<dbReference type="InterPro" id="IPR052348">
    <property type="entry name" value="Metallopeptidase_M50B"/>
</dbReference>
<feature type="transmembrane region" description="Helical" evidence="13">
    <location>
        <begin position="84"/>
        <end position="109"/>
    </location>
</feature>
<evidence type="ECO:0000256" key="1">
    <source>
        <dbReference type="ARBA" id="ARBA00001947"/>
    </source>
</evidence>
<proteinExistence type="inferred from homology"/>
<dbReference type="GO" id="GO:0005886">
    <property type="term" value="C:plasma membrane"/>
    <property type="evidence" value="ECO:0007669"/>
    <property type="project" value="UniProtKB-SubCell"/>
</dbReference>
<evidence type="ECO:0000313" key="15">
    <source>
        <dbReference type="EMBL" id="CCJ34410.1"/>
    </source>
</evidence>
<gene>
    <name evidence="15" type="ORF">CAAU_2326</name>
</gene>
<dbReference type="Proteomes" id="UP000007652">
    <property type="component" value="Unassembled WGS sequence"/>
</dbReference>
<comment type="cofactor">
    <cofactor evidence="1">
        <name>Zn(2+)</name>
        <dbReference type="ChEBI" id="CHEBI:29105"/>
    </cofactor>
</comment>
<dbReference type="RefSeq" id="WP_008909664.1">
    <property type="nucleotide sequence ID" value="NZ_CAKP01000122.1"/>
</dbReference>
<evidence type="ECO:0000256" key="11">
    <source>
        <dbReference type="ARBA" id="ARBA00023049"/>
    </source>
</evidence>
<evidence type="ECO:0000256" key="5">
    <source>
        <dbReference type="ARBA" id="ARBA00022670"/>
    </source>
</evidence>
<name>I7K9T9_9CLOT</name>
<dbReference type="InterPro" id="IPR008915">
    <property type="entry name" value="Peptidase_M50"/>
</dbReference>
<dbReference type="OrthoDB" id="9800627at2"/>
<dbReference type="GO" id="GO:0008237">
    <property type="term" value="F:metallopeptidase activity"/>
    <property type="evidence" value="ECO:0007669"/>
    <property type="project" value="UniProtKB-KW"/>
</dbReference>
<evidence type="ECO:0000256" key="6">
    <source>
        <dbReference type="ARBA" id="ARBA00022692"/>
    </source>
</evidence>
<evidence type="ECO:0000313" key="16">
    <source>
        <dbReference type="Proteomes" id="UP000007652"/>
    </source>
</evidence>
<reference evidence="15 16" key="1">
    <citation type="journal article" date="2011" name="J. Bacteriol.">
        <title>Draft genome sequence of Caloramator australicus strain RC3T, a thermoanaerobe from the Great Artesian Basin of Australia.</title>
        <authorList>
            <person name="Ogg C.D."/>
            <person name="Patel B.K.C."/>
        </authorList>
    </citation>
    <scope>NUCLEOTIDE SEQUENCE [LARGE SCALE GENOMIC DNA]</scope>
    <source>
        <strain evidence="15 16">RC3</strain>
    </source>
</reference>
<comment type="subcellular location">
    <subcellularLocation>
        <location evidence="2">Cell membrane</location>
        <topology evidence="2">Multi-pass membrane protein</topology>
    </subcellularLocation>
</comment>
<protein>
    <submittedName>
        <fullName evidence="15">FIG004556: membrane metalloprotease</fullName>
    </submittedName>
</protein>
<dbReference type="EMBL" id="CAKP01000122">
    <property type="protein sequence ID" value="CCJ34410.1"/>
    <property type="molecule type" value="Genomic_DNA"/>
</dbReference>
<evidence type="ECO:0000256" key="3">
    <source>
        <dbReference type="ARBA" id="ARBA00007931"/>
    </source>
</evidence>
<dbReference type="InterPro" id="IPR044537">
    <property type="entry name" value="Rip2-like"/>
</dbReference>
<dbReference type="GO" id="GO:0006508">
    <property type="term" value="P:proteolysis"/>
    <property type="evidence" value="ECO:0007669"/>
    <property type="project" value="UniProtKB-KW"/>
</dbReference>
<evidence type="ECO:0000259" key="14">
    <source>
        <dbReference type="Pfam" id="PF02163"/>
    </source>
</evidence>
<keyword evidence="10 13" id="KW-1133">Transmembrane helix</keyword>
<comment type="similarity">
    <text evidence="3">Belongs to the peptidase M50B family.</text>
</comment>
<keyword evidence="6 13" id="KW-0812">Transmembrane</keyword>
<dbReference type="AlphaFoldDB" id="I7K9T9"/>
<keyword evidence="16" id="KW-1185">Reference proteome</keyword>
<evidence type="ECO:0000256" key="4">
    <source>
        <dbReference type="ARBA" id="ARBA00022475"/>
    </source>
</evidence>
<keyword evidence="5 15" id="KW-0645">Protease</keyword>
<feature type="transmembrane region" description="Helical" evidence="13">
    <location>
        <begin position="184"/>
        <end position="204"/>
    </location>
</feature>
<organism evidence="15 16">
    <name type="scientific">Caloramator australicus RC3</name>
    <dbReference type="NCBI Taxonomy" id="857293"/>
    <lineage>
        <taxon>Bacteria</taxon>
        <taxon>Bacillati</taxon>
        <taxon>Bacillota</taxon>
        <taxon>Clostridia</taxon>
        <taxon>Eubacteriales</taxon>
        <taxon>Clostridiaceae</taxon>
        <taxon>Caloramator</taxon>
    </lineage>
</organism>
<dbReference type="CDD" id="cd06158">
    <property type="entry name" value="S2P-M50_like_1"/>
    <property type="match status" value="1"/>
</dbReference>
<feature type="domain" description="Peptidase M50" evidence="14">
    <location>
        <begin position="117"/>
        <end position="157"/>
    </location>
</feature>
<feature type="transmembrane region" description="Helical" evidence="13">
    <location>
        <begin position="115"/>
        <end position="138"/>
    </location>
</feature>
<evidence type="ECO:0000256" key="10">
    <source>
        <dbReference type="ARBA" id="ARBA00022989"/>
    </source>
</evidence>
<keyword evidence="9" id="KW-0862">Zinc</keyword>
<dbReference type="STRING" id="857293.CAAU_2326"/>
<feature type="transmembrane region" description="Helical" evidence="13">
    <location>
        <begin position="45"/>
        <end position="64"/>
    </location>
</feature>
<evidence type="ECO:0000256" key="2">
    <source>
        <dbReference type="ARBA" id="ARBA00004651"/>
    </source>
</evidence>
<keyword evidence="8" id="KW-0378">Hydrolase</keyword>
<dbReference type="PANTHER" id="PTHR35864">
    <property type="entry name" value="ZINC METALLOPROTEASE MJ0611-RELATED"/>
    <property type="match status" value="1"/>
</dbReference>
<keyword evidence="4" id="KW-1003">Cell membrane</keyword>
<evidence type="ECO:0000256" key="7">
    <source>
        <dbReference type="ARBA" id="ARBA00022723"/>
    </source>
</evidence>
<accession>I7K9T9</accession>
<dbReference type="PANTHER" id="PTHR35864:SF1">
    <property type="entry name" value="ZINC METALLOPROTEASE YWHC-RELATED"/>
    <property type="match status" value="1"/>
</dbReference>